<evidence type="ECO:0000259" key="9">
    <source>
        <dbReference type="PROSITE" id="PS51144"/>
    </source>
</evidence>
<dbReference type="SUPFAM" id="SSF51069">
    <property type="entry name" value="Carbonic anhydrase"/>
    <property type="match status" value="1"/>
</dbReference>
<comment type="cofactor">
    <cofactor evidence="1 8">
        <name>Zn(2+)</name>
        <dbReference type="ChEBI" id="CHEBI:29105"/>
    </cofactor>
</comment>
<dbReference type="AlphaFoldDB" id="A0AAE1FH69"/>
<accession>A0AAE1FH69</accession>
<comment type="catalytic activity">
    <reaction evidence="7 8">
        <text>hydrogencarbonate + H(+) = CO2 + H2O</text>
        <dbReference type="Rhea" id="RHEA:10748"/>
        <dbReference type="ChEBI" id="CHEBI:15377"/>
        <dbReference type="ChEBI" id="CHEBI:15378"/>
        <dbReference type="ChEBI" id="CHEBI:16526"/>
        <dbReference type="ChEBI" id="CHEBI:17544"/>
        <dbReference type="EC" id="4.2.1.1"/>
    </reaction>
</comment>
<dbReference type="InterPro" id="IPR023561">
    <property type="entry name" value="Carbonic_anhydrase_a-class"/>
</dbReference>
<dbReference type="GO" id="GO:0004089">
    <property type="term" value="F:carbonate dehydratase activity"/>
    <property type="evidence" value="ECO:0007669"/>
    <property type="project" value="UniProtKB-UniRule"/>
</dbReference>
<dbReference type="PANTHER" id="PTHR18952:SF141">
    <property type="entry name" value="CARBONIC ANHYDRASE"/>
    <property type="match status" value="1"/>
</dbReference>
<dbReference type="InterPro" id="IPR001148">
    <property type="entry name" value="CA_dom"/>
</dbReference>
<keyword evidence="5 8" id="KW-0862">Zinc</keyword>
<comment type="function">
    <text evidence="8">Reversible hydration of carbon dioxide.</text>
</comment>
<sequence length="285" mass="31609">MGRVWLADVPSQQAREKTLKKIYNRPNTWAGMFPVAGGSRQSPIDIKENSCKGDSGLAKIQVSYSNIQVSELSNSGHSWKAQIGSGSSSLKGGPLGTDEYVLEQFHCHWGKVNDRGSEHTVDGKCYAAELHLVHWNKTKFRSFAEAAASDGGLAVLGMFLIVGKEHMEMNKVSKLLPFIQHKGQAITLTEPVNPAAFLPKNGTYWTYAGSLTTPPCYESVTWIVFKQPIQVSQAQLDAFRSMKSFHPCESCPKDELAGELVENYRPPCPLCNRVVRVYKDTQEEE</sequence>
<dbReference type="PROSITE" id="PS00162">
    <property type="entry name" value="ALPHA_CA_1"/>
    <property type="match status" value="1"/>
</dbReference>
<dbReference type="InterPro" id="IPR018338">
    <property type="entry name" value="Carbonic_anhydrase_a-class_CS"/>
</dbReference>
<gene>
    <name evidence="10" type="ORF">Pcinc_020826</name>
</gene>
<dbReference type="Proteomes" id="UP001286313">
    <property type="component" value="Unassembled WGS sequence"/>
</dbReference>
<keyword evidence="4 8" id="KW-0479">Metal-binding</keyword>
<reference evidence="10" key="1">
    <citation type="submission" date="2023-10" db="EMBL/GenBank/DDBJ databases">
        <title>Genome assemblies of two species of porcelain crab, Petrolisthes cinctipes and Petrolisthes manimaculis (Anomura: Porcellanidae).</title>
        <authorList>
            <person name="Angst P."/>
        </authorList>
    </citation>
    <scope>NUCLEOTIDE SEQUENCE</scope>
    <source>
        <strain evidence="10">PB745_01</strain>
        <tissue evidence="10">Gill</tissue>
    </source>
</reference>
<dbReference type="InterPro" id="IPR036398">
    <property type="entry name" value="CA_dom_sf"/>
</dbReference>
<protein>
    <recommendedName>
        <fullName evidence="3 8">Carbonic anhydrase</fullName>
        <ecNumber evidence="3 8">4.2.1.1</ecNumber>
    </recommendedName>
</protein>
<comment type="similarity">
    <text evidence="2 8">Belongs to the alpha-carbonic anhydrase family.</text>
</comment>
<dbReference type="Pfam" id="PF00194">
    <property type="entry name" value="Carb_anhydrase"/>
    <property type="match status" value="1"/>
</dbReference>
<dbReference type="PANTHER" id="PTHR18952">
    <property type="entry name" value="CARBONIC ANHYDRASE"/>
    <property type="match status" value="1"/>
</dbReference>
<evidence type="ECO:0000256" key="8">
    <source>
        <dbReference type="RuleBase" id="RU367011"/>
    </source>
</evidence>
<organism evidence="10 11">
    <name type="scientific">Petrolisthes cinctipes</name>
    <name type="common">Flat porcelain crab</name>
    <dbReference type="NCBI Taxonomy" id="88211"/>
    <lineage>
        <taxon>Eukaryota</taxon>
        <taxon>Metazoa</taxon>
        <taxon>Ecdysozoa</taxon>
        <taxon>Arthropoda</taxon>
        <taxon>Crustacea</taxon>
        <taxon>Multicrustacea</taxon>
        <taxon>Malacostraca</taxon>
        <taxon>Eumalacostraca</taxon>
        <taxon>Eucarida</taxon>
        <taxon>Decapoda</taxon>
        <taxon>Pleocyemata</taxon>
        <taxon>Anomura</taxon>
        <taxon>Galatheoidea</taxon>
        <taxon>Porcellanidae</taxon>
        <taxon>Petrolisthes</taxon>
    </lineage>
</organism>
<dbReference type="Gene3D" id="3.10.200.10">
    <property type="entry name" value="Alpha carbonic anhydrase"/>
    <property type="match status" value="1"/>
</dbReference>
<evidence type="ECO:0000256" key="3">
    <source>
        <dbReference type="ARBA" id="ARBA00012925"/>
    </source>
</evidence>
<dbReference type="EMBL" id="JAWQEG010002124">
    <property type="protein sequence ID" value="KAK3874214.1"/>
    <property type="molecule type" value="Genomic_DNA"/>
</dbReference>
<evidence type="ECO:0000256" key="5">
    <source>
        <dbReference type="ARBA" id="ARBA00022833"/>
    </source>
</evidence>
<evidence type="ECO:0000256" key="2">
    <source>
        <dbReference type="ARBA" id="ARBA00010718"/>
    </source>
</evidence>
<evidence type="ECO:0000256" key="7">
    <source>
        <dbReference type="ARBA" id="ARBA00048348"/>
    </source>
</evidence>
<proteinExistence type="inferred from homology"/>
<dbReference type="GO" id="GO:0008270">
    <property type="term" value="F:zinc ion binding"/>
    <property type="evidence" value="ECO:0007669"/>
    <property type="project" value="UniProtKB-UniRule"/>
</dbReference>
<dbReference type="PROSITE" id="PS51144">
    <property type="entry name" value="ALPHA_CA_2"/>
    <property type="match status" value="1"/>
</dbReference>
<name>A0AAE1FH69_PETCI</name>
<dbReference type="EC" id="4.2.1.1" evidence="3 8"/>
<dbReference type="SMART" id="SM01057">
    <property type="entry name" value="Carb_anhydrase"/>
    <property type="match status" value="1"/>
</dbReference>
<evidence type="ECO:0000256" key="4">
    <source>
        <dbReference type="ARBA" id="ARBA00022723"/>
    </source>
</evidence>
<evidence type="ECO:0000313" key="11">
    <source>
        <dbReference type="Proteomes" id="UP001286313"/>
    </source>
</evidence>
<feature type="domain" description="Alpha-carbonic anhydrase" evidence="9">
    <location>
        <begin position="19"/>
        <end position="279"/>
    </location>
</feature>
<evidence type="ECO:0000256" key="6">
    <source>
        <dbReference type="ARBA" id="ARBA00023239"/>
    </source>
</evidence>
<dbReference type="GO" id="GO:0005737">
    <property type="term" value="C:cytoplasm"/>
    <property type="evidence" value="ECO:0007669"/>
    <property type="project" value="TreeGrafter"/>
</dbReference>
<evidence type="ECO:0000256" key="1">
    <source>
        <dbReference type="ARBA" id="ARBA00001947"/>
    </source>
</evidence>
<keyword evidence="11" id="KW-1185">Reference proteome</keyword>
<dbReference type="CDD" id="cd00326">
    <property type="entry name" value="alpha_CA"/>
    <property type="match status" value="1"/>
</dbReference>
<comment type="caution">
    <text evidence="10">The sequence shown here is derived from an EMBL/GenBank/DDBJ whole genome shotgun (WGS) entry which is preliminary data.</text>
</comment>
<evidence type="ECO:0000313" key="10">
    <source>
        <dbReference type="EMBL" id="KAK3874214.1"/>
    </source>
</evidence>
<keyword evidence="6 8" id="KW-0456">Lyase</keyword>